<gene>
    <name evidence="7" type="ORF">KK083_17160</name>
</gene>
<keyword evidence="5" id="KW-0949">S-adenosyl-L-methionine</keyword>
<accession>A0AAP2DLP0</accession>
<dbReference type="CDD" id="cd11649">
    <property type="entry name" value="RsmI_like"/>
    <property type="match status" value="1"/>
</dbReference>
<evidence type="ECO:0000256" key="4">
    <source>
        <dbReference type="ARBA" id="ARBA00022679"/>
    </source>
</evidence>
<dbReference type="PIRSF" id="PIRSF005917">
    <property type="entry name" value="MTase_YraL"/>
    <property type="match status" value="1"/>
</dbReference>
<keyword evidence="1" id="KW-0963">Cytoplasm</keyword>
<dbReference type="RefSeq" id="WP_254165119.1">
    <property type="nucleotide sequence ID" value="NZ_JAHESF010000016.1"/>
</dbReference>
<dbReference type="AlphaFoldDB" id="A0AAP2DLP0"/>
<sequence length="237" mass="26132">MPNKGRLFLIPNVIAEHTHDQVLTLQVKKILPGIRYFLAEDVRTARRYLSSLKIYESIEALQFSVLDKDTKEAEVAALFAPVFEGHDVGVISESGCPGVADPGALAVKFAHRHEVKVIPLVGPSSILLALMASGLNGQKFSFHGYLPIEGKEAIKNIRELEKESGAKNQTQIFIETPYRNNAILQNLVKNLSGDTDLCVALDLTGDAEFIATRKVKAWRAQTIELPKKPAVFLFLAQ</sequence>
<dbReference type="SUPFAM" id="SSF53790">
    <property type="entry name" value="Tetrapyrrole methylase"/>
    <property type="match status" value="1"/>
</dbReference>
<comment type="caution">
    <text evidence="7">The sequence shown here is derived from an EMBL/GenBank/DDBJ whole genome shotgun (WGS) entry which is preliminary data.</text>
</comment>
<evidence type="ECO:0000256" key="3">
    <source>
        <dbReference type="ARBA" id="ARBA00022603"/>
    </source>
</evidence>
<organism evidence="7 8">
    <name type="scientific">Chryseosolibacter histidini</name>
    <dbReference type="NCBI Taxonomy" id="2782349"/>
    <lineage>
        <taxon>Bacteria</taxon>
        <taxon>Pseudomonadati</taxon>
        <taxon>Bacteroidota</taxon>
        <taxon>Cytophagia</taxon>
        <taxon>Cytophagales</taxon>
        <taxon>Chryseotaleaceae</taxon>
        <taxon>Chryseosolibacter</taxon>
    </lineage>
</organism>
<dbReference type="InterPro" id="IPR035996">
    <property type="entry name" value="4pyrrol_Methylase_sf"/>
</dbReference>
<reference evidence="7 8" key="1">
    <citation type="submission" date="2021-05" db="EMBL/GenBank/DDBJ databases">
        <title>A Polyphasic approach of four new species of the genus Ohtaekwangia: Ohtaekwangia histidinii sp. nov., Ohtaekwangia cretensis sp. nov., Ohtaekwangia indiensis sp. nov., Ohtaekwangia reichenbachii sp. nov. from diverse environment.</title>
        <authorList>
            <person name="Octaviana S."/>
        </authorList>
    </citation>
    <scope>NUCLEOTIDE SEQUENCE [LARGE SCALE GENOMIC DNA]</scope>
    <source>
        <strain evidence="7 8">PWU4</strain>
    </source>
</reference>
<dbReference type="InterPro" id="IPR008189">
    <property type="entry name" value="rRNA_ssu_MeTfrase_I"/>
</dbReference>
<keyword evidence="3 7" id="KW-0489">Methyltransferase</keyword>
<feature type="domain" description="Tetrapyrrole methylase" evidence="6">
    <location>
        <begin position="55"/>
        <end position="210"/>
    </location>
</feature>
<evidence type="ECO:0000256" key="2">
    <source>
        <dbReference type="ARBA" id="ARBA00022552"/>
    </source>
</evidence>
<keyword evidence="8" id="KW-1185">Reference proteome</keyword>
<dbReference type="Gene3D" id="3.30.950.10">
    <property type="entry name" value="Methyltransferase, Cobalt-precorrin-4 Transmethylase, Domain 2"/>
    <property type="match status" value="1"/>
</dbReference>
<dbReference type="PANTHER" id="PTHR46111:SF2">
    <property type="entry name" value="SAM-DEPENDENT METHYLTRANSFERASE"/>
    <property type="match status" value="1"/>
</dbReference>
<dbReference type="InterPro" id="IPR000878">
    <property type="entry name" value="4pyrrol_Mease"/>
</dbReference>
<dbReference type="GO" id="GO:0008168">
    <property type="term" value="F:methyltransferase activity"/>
    <property type="evidence" value="ECO:0007669"/>
    <property type="project" value="UniProtKB-KW"/>
</dbReference>
<dbReference type="Proteomes" id="UP001319200">
    <property type="component" value="Unassembled WGS sequence"/>
</dbReference>
<keyword evidence="4" id="KW-0808">Transferase</keyword>
<proteinExistence type="predicted"/>
<keyword evidence="2" id="KW-0698">rRNA processing</keyword>
<dbReference type="EMBL" id="JAHESF010000016">
    <property type="protein sequence ID" value="MBT1698625.1"/>
    <property type="molecule type" value="Genomic_DNA"/>
</dbReference>
<evidence type="ECO:0000256" key="1">
    <source>
        <dbReference type="ARBA" id="ARBA00022490"/>
    </source>
</evidence>
<dbReference type="Pfam" id="PF00590">
    <property type="entry name" value="TP_methylase"/>
    <property type="match status" value="1"/>
</dbReference>
<evidence type="ECO:0000259" key="6">
    <source>
        <dbReference type="Pfam" id="PF00590"/>
    </source>
</evidence>
<dbReference type="InterPro" id="IPR014777">
    <property type="entry name" value="4pyrrole_Mease_sub1"/>
</dbReference>
<dbReference type="InterPro" id="IPR014776">
    <property type="entry name" value="4pyrrole_Mease_sub2"/>
</dbReference>
<dbReference type="Gene3D" id="3.40.1010.10">
    <property type="entry name" value="Cobalt-precorrin-4 Transmethylase, Domain 1"/>
    <property type="match status" value="1"/>
</dbReference>
<dbReference type="GO" id="GO:0006364">
    <property type="term" value="P:rRNA processing"/>
    <property type="evidence" value="ECO:0007669"/>
    <property type="project" value="UniProtKB-KW"/>
</dbReference>
<name>A0AAP2DLP0_9BACT</name>
<dbReference type="GO" id="GO:0032259">
    <property type="term" value="P:methylation"/>
    <property type="evidence" value="ECO:0007669"/>
    <property type="project" value="UniProtKB-KW"/>
</dbReference>
<evidence type="ECO:0000313" key="8">
    <source>
        <dbReference type="Proteomes" id="UP001319200"/>
    </source>
</evidence>
<evidence type="ECO:0000313" key="7">
    <source>
        <dbReference type="EMBL" id="MBT1698625.1"/>
    </source>
</evidence>
<protein>
    <submittedName>
        <fullName evidence="7">SAM-dependent methyltransferase</fullName>
    </submittedName>
</protein>
<dbReference type="PANTHER" id="PTHR46111">
    <property type="entry name" value="RIBOSOMAL RNA SMALL SUBUNIT METHYLTRANSFERASE I"/>
    <property type="match status" value="1"/>
</dbReference>
<evidence type="ECO:0000256" key="5">
    <source>
        <dbReference type="ARBA" id="ARBA00022691"/>
    </source>
</evidence>